<keyword evidence="3" id="KW-0378">Hydrolase</keyword>
<feature type="coiled-coil region" evidence="5">
    <location>
        <begin position="534"/>
        <end position="628"/>
    </location>
</feature>
<feature type="non-terminal residue" evidence="7">
    <location>
        <position position="1594"/>
    </location>
</feature>
<dbReference type="InterPro" id="IPR030231">
    <property type="entry name" value="Gpn2"/>
</dbReference>
<feature type="region of interest" description="Disordered" evidence="6">
    <location>
        <begin position="1"/>
        <end position="47"/>
    </location>
</feature>
<keyword evidence="5" id="KW-0175">Coiled coil</keyword>
<evidence type="ECO:0000256" key="6">
    <source>
        <dbReference type="SAM" id="MobiDB-lite"/>
    </source>
</evidence>
<dbReference type="Gene3D" id="3.30.450.40">
    <property type="match status" value="1"/>
</dbReference>
<keyword evidence="2" id="KW-0547">Nucleotide-binding</keyword>
<keyword evidence="8" id="KW-1185">Reference proteome</keyword>
<keyword evidence="4" id="KW-0342">GTP-binding</keyword>
<comment type="caution">
    <text evidence="7">The sequence shown here is derived from an EMBL/GenBank/DDBJ whole genome shotgun (WGS) entry which is preliminary data.</text>
</comment>
<comment type="similarity">
    <text evidence="1">Belongs to the GPN-loop GTPase family.</text>
</comment>
<feature type="compositionally biased region" description="Acidic residues" evidence="6">
    <location>
        <begin position="707"/>
        <end position="725"/>
    </location>
</feature>
<feature type="compositionally biased region" description="Polar residues" evidence="6">
    <location>
        <begin position="632"/>
        <end position="657"/>
    </location>
</feature>
<evidence type="ECO:0000313" key="8">
    <source>
        <dbReference type="Proteomes" id="UP001642464"/>
    </source>
</evidence>
<dbReference type="InterPro" id="IPR004130">
    <property type="entry name" value="Gpn"/>
</dbReference>
<dbReference type="SUPFAM" id="SSF55781">
    <property type="entry name" value="GAF domain-like"/>
    <property type="match status" value="1"/>
</dbReference>
<sequence>MAWARARAHAERPRGQRQPGQELGRAGLREQRLGDGGARQEKAERRLLQRDLVEEKQQLQEEGGRPLGSGAARLAEVRRTYLKGRSLGSSRLVQDFDEELETLQSKLKALGARRDEKQQAIEEERHEEASCTARIIQALSGTCIRNFDDLMQTVAGIHITKAHGARLSLFALDDKCKAWWTSFPQFESHEAHDGDLGFVLHTDREVHSTTTLALPLRVATKVRAVLRLERDARQGDSQSASAFSSQTVEELRSLAQVLTLHLPSMEAVELERAKVSSEKEEKESLRQRIADEEASVKVQKEQVLHAVEQIESLQSENDRIARELEFQTGETKAVSQQNGDVSRALQESLALLEAGGALLDANAASFAQQTNQLEEVVEQAVSKILKFQKVKLFFHDRNQNKTWFQDAADGSWVDVDRKAAAHLAAATTRVVFARNGRDPCEQTHGCGHIFVPMELDLTQDETSYTTCVLAVGPKQDGTSVSRNQLEMVEFFCDRFLRPGLFQRRQLHALHEDRNLLQLRREEQDESLQVLGVQHRDLELAHAELNKQHQELQAKYAASQKECDELREEMHKQYQEAHAQHEKLDQHNRQLEQKLGEAEKLSNNLGDQNLELEKQCHVQEDRIADLEQQVMATKTSPASNRSISGRSISTLGSPSRASFSKVSLLSPRRRRSSQFSPKSQQSVIPSSPERRRSSAVTTRKHSGRSEFTSDDVFDSSDDENEEEEDYNIFGALDRRQLEALLRTHARQAQTPTLEPSAAQQVPPPSPQAQDHKELGQGASCASSATREAATAHETMQQMHQAVQVDDLPKEEDTEVESVSFCENQVEEVSDERLLLAVSRPLIMKSLEASWTTFVVAIEQELVPAATSDTSKTTASVSCSLLGAEGVMLCIPHDSTSLDVYCGEQNQRISDKQGIEGFVFHSGEPIAVTDCSTDARTNHALLQGFGKQAEADLSVICVPIHDPECGAVCGVISILGQFLNLGELDRQATLTQRLANQVLGPLVRVIECLKGLQQGLRQEREGRRKDQSAADTLRVAWDSLASSMRSPAFAASALDEMRAPHEGMHASLKTLCSRFEKRAASLARKRDEALHMVAEAEGAIKGAETEMLGLQRKVASAESEIADLTSSREASVEEACALRSEVAEKDLLVQQLEQVQRELQNDAFLQQARLRELEQAEEELAKLHQQQQQHKEAAPGCTVGIQTEEPLFGAASIKISVGSPRARRPRQAKAGDPSIHSVGQLPAPAMAAEGAAQSTGFGQVVVGPPGSGKTTYCRGMQEFMRGVDRTVSVINLDPANEGFTYDCAVDLAELVRLEDVMEELDLGPNGGIVYCLEFLECNVQWLVDKVRHLMQEDPFPYLLFDLPGQVEISANHPSLRNIIAVLTKQLDLRLTAVHLVDAYHCSDSAKYISAVFLSLSTMLRLELPHVNVLSKVDLVESQGTLHFNLDFYTDVMDLDYLLPLLPSTPMYGGQSEAFETDAKEVQEPSSRPTATNDDDEKAHGDAKDRSRPTGADQAAPATKFEENFQRLNRAICDLIEQYSLVAFHPLDIQDKESVINLVRHIDKTNGYADVAAASQEDFFAQADPLDMAALQEKYVR</sequence>
<evidence type="ECO:0000256" key="2">
    <source>
        <dbReference type="ARBA" id="ARBA00022741"/>
    </source>
</evidence>
<dbReference type="SUPFAM" id="SSF52540">
    <property type="entry name" value="P-loop containing nucleoside triphosphate hydrolases"/>
    <property type="match status" value="1"/>
</dbReference>
<feature type="region of interest" description="Disordered" evidence="6">
    <location>
        <begin position="1474"/>
        <end position="1515"/>
    </location>
</feature>
<feature type="compositionally biased region" description="Basic and acidic residues" evidence="6">
    <location>
        <begin position="27"/>
        <end position="47"/>
    </location>
</feature>
<evidence type="ECO:0000256" key="5">
    <source>
        <dbReference type="SAM" id="Coils"/>
    </source>
</evidence>
<evidence type="ECO:0000256" key="3">
    <source>
        <dbReference type="ARBA" id="ARBA00022801"/>
    </source>
</evidence>
<name>A0ABP0PWE3_9DINO</name>
<evidence type="ECO:0000256" key="4">
    <source>
        <dbReference type="ARBA" id="ARBA00023134"/>
    </source>
</evidence>
<dbReference type="InterPro" id="IPR029016">
    <property type="entry name" value="GAF-like_dom_sf"/>
</dbReference>
<dbReference type="InterPro" id="IPR027417">
    <property type="entry name" value="P-loop_NTPase"/>
</dbReference>
<evidence type="ECO:0000313" key="7">
    <source>
        <dbReference type="EMBL" id="CAK9079219.1"/>
    </source>
</evidence>
<evidence type="ECO:0000256" key="1">
    <source>
        <dbReference type="ARBA" id="ARBA00005290"/>
    </source>
</evidence>
<organism evidence="7 8">
    <name type="scientific">Durusdinium trenchii</name>
    <dbReference type="NCBI Taxonomy" id="1381693"/>
    <lineage>
        <taxon>Eukaryota</taxon>
        <taxon>Sar</taxon>
        <taxon>Alveolata</taxon>
        <taxon>Dinophyceae</taxon>
        <taxon>Suessiales</taxon>
        <taxon>Symbiodiniaceae</taxon>
        <taxon>Durusdinium</taxon>
    </lineage>
</organism>
<dbReference type="EMBL" id="CAXAMM010038583">
    <property type="protein sequence ID" value="CAK9079219.1"/>
    <property type="molecule type" value="Genomic_DNA"/>
</dbReference>
<dbReference type="PANTHER" id="PTHR21231:SF3">
    <property type="entry name" value="GPN-LOOP GTPASE 2"/>
    <property type="match status" value="1"/>
</dbReference>
<feature type="compositionally biased region" description="Low complexity" evidence="6">
    <location>
        <begin position="672"/>
        <end position="682"/>
    </location>
</feature>
<proteinExistence type="inferred from homology"/>
<reference evidence="7 8" key="1">
    <citation type="submission" date="2024-02" db="EMBL/GenBank/DDBJ databases">
        <authorList>
            <person name="Chen Y."/>
            <person name="Shah S."/>
            <person name="Dougan E. K."/>
            <person name="Thang M."/>
            <person name="Chan C."/>
        </authorList>
    </citation>
    <scope>NUCLEOTIDE SEQUENCE [LARGE SCALE GENOMIC DNA]</scope>
</reference>
<accession>A0ABP0PWE3</accession>
<feature type="coiled-coil region" evidence="5">
    <location>
        <begin position="93"/>
        <end position="127"/>
    </location>
</feature>
<dbReference type="Pfam" id="PF03029">
    <property type="entry name" value="ATP_bind_1"/>
    <property type="match status" value="1"/>
</dbReference>
<dbReference type="CDD" id="cd17871">
    <property type="entry name" value="GPN2"/>
    <property type="match status" value="1"/>
</dbReference>
<feature type="region of interest" description="Disordered" evidence="6">
    <location>
        <begin position="632"/>
        <end position="728"/>
    </location>
</feature>
<dbReference type="Proteomes" id="UP001642464">
    <property type="component" value="Unassembled WGS sequence"/>
</dbReference>
<feature type="compositionally biased region" description="Basic and acidic residues" evidence="6">
    <location>
        <begin position="1494"/>
        <end position="1505"/>
    </location>
</feature>
<dbReference type="Gene3D" id="3.40.50.300">
    <property type="entry name" value="P-loop containing nucleotide triphosphate hydrolases"/>
    <property type="match status" value="1"/>
</dbReference>
<dbReference type="PANTHER" id="PTHR21231">
    <property type="entry name" value="XPA-BINDING PROTEIN 1-RELATED"/>
    <property type="match status" value="1"/>
</dbReference>
<gene>
    <name evidence="7" type="ORF">SCF082_LOCUS37816</name>
</gene>
<feature type="coiled-coil region" evidence="5">
    <location>
        <begin position="1084"/>
        <end position="1191"/>
    </location>
</feature>
<feature type="coiled-coil region" evidence="5">
    <location>
        <begin position="265"/>
        <end position="330"/>
    </location>
</feature>
<protein>
    <submittedName>
        <fullName evidence="7">GPN-loop GTPase 2 (ATP-binding domain 1 family member B)</fullName>
    </submittedName>
</protein>
<feature type="region of interest" description="Disordered" evidence="6">
    <location>
        <begin position="745"/>
        <end position="799"/>
    </location>
</feature>